<organism evidence="1 2">
    <name type="scientific">Polyangium spumosum</name>
    <dbReference type="NCBI Taxonomy" id="889282"/>
    <lineage>
        <taxon>Bacteria</taxon>
        <taxon>Pseudomonadati</taxon>
        <taxon>Myxococcota</taxon>
        <taxon>Polyangia</taxon>
        <taxon>Polyangiales</taxon>
        <taxon>Polyangiaceae</taxon>
        <taxon>Polyangium</taxon>
    </lineage>
</organism>
<dbReference type="RefSeq" id="WP_153824801.1">
    <property type="nucleotide sequence ID" value="NZ_WJIE01000023.1"/>
</dbReference>
<keyword evidence="2" id="KW-1185">Reference proteome</keyword>
<proteinExistence type="predicted"/>
<evidence type="ECO:0000313" key="2">
    <source>
        <dbReference type="Proteomes" id="UP000440224"/>
    </source>
</evidence>
<comment type="caution">
    <text evidence="1">The sequence shown here is derived from an EMBL/GenBank/DDBJ whole genome shotgun (WGS) entry which is preliminary data.</text>
</comment>
<accession>A0A6N7Q483</accession>
<evidence type="ECO:0000313" key="1">
    <source>
        <dbReference type="EMBL" id="MRG98036.1"/>
    </source>
</evidence>
<dbReference type="AlphaFoldDB" id="A0A6N7Q483"/>
<dbReference type="InterPro" id="IPR011990">
    <property type="entry name" value="TPR-like_helical_dom_sf"/>
</dbReference>
<dbReference type="Gene3D" id="1.25.40.10">
    <property type="entry name" value="Tetratricopeptide repeat domain"/>
    <property type="match status" value="1"/>
</dbReference>
<protein>
    <recommendedName>
        <fullName evidence="3">Tetratricopeptide repeat protein</fullName>
    </recommendedName>
</protein>
<evidence type="ECO:0008006" key="3">
    <source>
        <dbReference type="Google" id="ProtNLM"/>
    </source>
</evidence>
<dbReference type="OrthoDB" id="5522887at2"/>
<dbReference type="Proteomes" id="UP000440224">
    <property type="component" value="Unassembled WGS sequence"/>
</dbReference>
<dbReference type="EMBL" id="WJIE01000023">
    <property type="protein sequence ID" value="MRG98036.1"/>
    <property type="molecule type" value="Genomic_DNA"/>
</dbReference>
<name>A0A6N7Q483_9BACT</name>
<sequence>MGSMLRWIGVAFVVGLCSGRAYAGPAEDRAAADVLFREARALAKEGRHGEACPKFAASQALDPRPGRLLALGDCYEKAGQTASGWATFREAEAAAGAVGDDARREEAARRAGELEPRLSKLVIEVGAGARVGGLVVKRNGEVVEAEAWGKAVPVDPGPQVIEAGAPGRKGWAGKMVVEGEGATVRVEVPGLEVVRVERAVPAQKVEGGGKSGAVVAVGGGLALVGVGVGVGFLVAASGADKCATGILGDTSDRQPG</sequence>
<gene>
    <name evidence="1" type="ORF">GF068_39925</name>
</gene>
<reference evidence="1 2" key="1">
    <citation type="submission" date="2019-10" db="EMBL/GenBank/DDBJ databases">
        <title>A soil myxobacterium in the family Polyangiaceae.</title>
        <authorList>
            <person name="Li Y."/>
            <person name="Wang J."/>
        </authorList>
    </citation>
    <scope>NUCLEOTIDE SEQUENCE [LARGE SCALE GENOMIC DNA]</scope>
    <source>
        <strain evidence="1 2">DSM 14734</strain>
    </source>
</reference>